<feature type="domain" description="Bifunctional inhibitor/plant lipid transfer protein/seed storage helical" evidence="14">
    <location>
        <begin position="46"/>
        <end position="124"/>
    </location>
</feature>
<evidence type="ECO:0000256" key="9">
    <source>
        <dbReference type="ARBA" id="ARBA00023157"/>
    </source>
</evidence>
<evidence type="ECO:0000256" key="11">
    <source>
        <dbReference type="ARBA" id="ARBA00023288"/>
    </source>
</evidence>
<keyword evidence="6" id="KW-0336">GPI-anchor</keyword>
<dbReference type="InterPro" id="IPR036312">
    <property type="entry name" value="Bifun_inhib/LTP/seed_sf"/>
</dbReference>
<dbReference type="SUPFAM" id="SSF47699">
    <property type="entry name" value="Bifunctional inhibitor/lipid-transfer protein/seed storage 2S albumin"/>
    <property type="match status" value="1"/>
</dbReference>
<proteinExistence type="inferred from homology"/>
<dbReference type="CDD" id="cd00010">
    <property type="entry name" value="AAI_LTSS"/>
    <property type="match status" value="1"/>
</dbReference>
<dbReference type="EMBL" id="VOIH02000008">
    <property type="protein sequence ID" value="KAF3439518.1"/>
    <property type="molecule type" value="Genomic_DNA"/>
</dbReference>
<evidence type="ECO:0000313" key="15">
    <source>
        <dbReference type="EMBL" id="KAF3439518.1"/>
    </source>
</evidence>
<evidence type="ECO:0000313" key="16">
    <source>
        <dbReference type="Proteomes" id="UP000796880"/>
    </source>
</evidence>
<evidence type="ECO:0000256" key="7">
    <source>
        <dbReference type="ARBA" id="ARBA00022729"/>
    </source>
</evidence>
<evidence type="ECO:0000256" key="12">
    <source>
        <dbReference type="SAM" id="MobiDB-lite"/>
    </source>
</evidence>
<dbReference type="InterPro" id="IPR000528">
    <property type="entry name" value="Plant_nsLTP"/>
</dbReference>
<keyword evidence="7 13" id="KW-0732">Signal</keyword>
<keyword evidence="8" id="KW-0446">Lipid-binding</keyword>
<evidence type="ECO:0000256" key="13">
    <source>
        <dbReference type="SAM" id="SignalP"/>
    </source>
</evidence>
<evidence type="ECO:0000256" key="4">
    <source>
        <dbReference type="ARBA" id="ARBA00022448"/>
    </source>
</evidence>
<feature type="chain" id="PRO_5035463412" description="Bifunctional inhibitor/plant lipid transfer protein/seed storage helical domain-containing protein" evidence="13">
    <location>
        <begin position="25"/>
        <end position="190"/>
    </location>
</feature>
<dbReference type="FunFam" id="1.10.110.10:FF:000001">
    <property type="entry name" value="Bifunctional inhibitor/lipid-transfer protein/seed storage 2S albumin superfamily protein"/>
    <property type="match status" value="1"/>
</dbReference>
<comment type="subcellular location">
    <subcellularLocation>
        <location evidence="2">Cell membrane</location>
        <topology evidence="2">Lipid-anchor</topology>
        <topology evidence="2">GPI-anchor</topology>
    </subcellularLocation>
</comment>
<keyword evidence="10" id="KW-0325">Glycoprotein</keyword>
<comment type="function">
    <text evidence="1">Plant non-specific lipid-transfer proteins transfer phospholipids as well as galactolipids across membranes. May play a role in wax or cutin deposition in the cell walls of expanding epidermal cells and certain secretory tissues.</text>
</comment>
<dbReference type="PANTHER" id="PTHR33044">
    <property type="entry name" value="BIFUNCTIONAL INHIBITOR/LIPID-TRANSFER PROTEIN/SEED STORAGE 2S ALBUMIN SUPERFAMILY PROTEIN-RELATED"/>
    <property type="match status" value="1"/>
</dbReference>
<comment type="similarity">
    <text evidence="3">Belongs to the plant LTP family.</text>
</comment>
<dbReference type="GO" id="GO:0098552">
    <property type="term" value="C:side of membrane"/>
    <property type="evidence" value="ECO:0007669"/>
    <property type="project" value="UniProtKB-KW"/>
</dbReference>
<dbReference type="OrthoDB" id="785314at2759"/>
<evidence type="ECO:0000256" key="1">
    <source>
        <dbReference type="ARBA" id="ARBA00003211"/>
    </source>
</evidence>
<dbReference type="Gene3D" id="1.10.110.10">
    <property type="entry name" value="Plant lipid-transfer and hydrophobic proteins"/>
    <property type="match status" value="1"/>
</dbReference>
<organism evidence="15 16">
    <name type="scientific">Rhamnella rubrinervis</name>
    <dbReference type="NCBI Taxonomy" id="2594499"/>
    <lineage>
        <taxon>Eukaryota</taxon>
        <taxon>Viridiplantae</taxon>
        <taxon>Streptophyta</taxon>
        <taxon>Embryophyta</taxon>
        <taxon>Tracheophyta</taxon>
        <taxon>Spermatophyta</taxon>
        <taxon>Magnoliopsida</taxon>
        <taxon>eudicotyledons</taxon>
        <taxon>Gunneridae</taxon>
        <taxon>Pentapetalae</taxon>
        <taxon>rosids</taxon>
        <taxon>fabids</taxon>
        <taxon>Rosales</taxon>
        <taxon>Rhamnaceae</taxon>
        <taxon>rhamnoid group</taxon>
        <taxon>Rhamneae</taxon>
        <taxon>Rhamnella</taxon>
    </lineage>
</organism>
<keyword evidence="11" id="KW-0449">Lipoprotein</keyword>
<evidence type="ECO:0000256" key="10">
    <source>
        <dbReference type="ARBA" id="ARBA00023180"/>
    </source>
</evidence>
<reference evidence="15" key="1">
    <citation type="submission" date="2020-03" db="EMBL/GenBank/DDBJ databases">
        <title>A high-quality chromosome-level genome assembly of a woody plant with both climbing and erect habits, Rhamnella rubrinervis.</title>
        <authorList>
            <person name="Lu Z."/>
            <person name="Yang Y."/>
            <person name="Zhu X."/>
            <person name="Sun Y."/>
        </authorList>
    </citation>
    <scope>NUCLEOTIDE SEQUENCE</scope>
    <source>
        <strain evidence="15">BYM</strain>
        <tissue evidence="15">Leaf</tissue>
    </source>
</reference>
<dbReference type="InterPro" id="IPR043325">
    <property type="entry name" value="LTSS"/>
</dbReference>
<feature type="region of interest" description="Disordered" evidence="12">
    <location>
        <begin position="135"/>
        <end position="167"/>
    </location>
</feature>
<dbReference type="InterPro" id="IPR016140">
    <property type="entry name" value="Bifunc_inhib/LTP/seed_store"/>
</dbReference>
<keyword evidence="4" id="KW-0813">Transport</keyword>
<dbReference type="GO" id="GO:0008289">
    <property type="term" value="F:lipid binding"/>
    <property type="evidence" value="ECO:0007669"/>
    <property type="project" value="UniProtKB-KW"/>
</dbReference>
<keyword evidence="5" id="KW-1003">Cell membrane</keyword>
<dbReference type="AlphaFoldDB" id="A0A8K0E3W0"/>
<dbReference type="GO" id="GO:0005886">
    <property type="term" value="C:plasma membrane"/>
    <property type="evidence" value="ECO:0007669"/>
    <property type="project" value="UniProtKB-SubCell"/>
</dbReference>
<feature type="compositionally biased region" description="Low complexity" evidence="12">
    <location>
        <begin position="135"/>
        <end position="158"/>
    </location>
</feature>
<gene>
    <name evidence="15" type="ORF">FNV43_RR17796</name>
</gene>
<evidence type="ECO:0000256" key="5">
    <source>
        <dbReference type="ARBA" id="ARBA00022475"/>
    </source>
</evidence>
<keyword evidence="6" id="KW-0472">Membrane</keyword>
<feature type="signal peptide" evidence="13">
    <location>
        <begin position="1"/>
        <end position="24"/>
    </location>
</feature>
<protein>
    <recommendedName>
        <fullName evidence="14">Bifunctional inhibitor/plant lipid transfer protein/seed storage helical domain-containing protein</fullName>
    </recommendedName>
</protein>
<dbReference type="Pfam" id="PF14368">
    <property type="entry name" value="LTP_2"/>
    <property type="match status" value="1"/>
</dbReference>
<evidence type="ECO:0000256" key="8">
    <source>
        <dbReference type="ARBA" id="ARBA00023121"/>
    </source>
</evidence>
<evidence type="ECO:0000256" key="6">
    <source>
        <dbReference type="ARBA" id="ARBA00022622"/>
    </source>
</evidence>
<keyword evidence="16" id="KW-1185">Reference proteome</keyword>
<dbReference type="SMART" id="SM00499">
    <property type="entry name" value="AAI"/>
    <property type="match status" value="1"/>
</dbReference>
<sequence length="190" mass="19132">MARTSAIVFATTTMLLMALYGALAHDAPAPEHDATAPAPGPSSTDCLTVVLGLADCLGYVEEGSNLTTPDKPCCPELKGLVDNNPVCLCYLLANKDTFGIKIDTNRALKLPSVCKVNTPPPSLCSLAGYPVAAPTSSEGLSPGPGPSEGSASSPSATGTVNDDKGGSTTVASSAMGSLVALAIAFLPTFF</sequence>
<evidence type="ECO:0000259" key="14">
    <source>
        <dbReference type="SMART" id="SM00499"/>
    </source>
</evidence>
<dbReference type="GO" id="GO:0006869">
    <property type="term" value="P:lipid transport"/>
    <property type="evidence" value="ECO:0007669"/>
    <property type="project" value="InterPro"/>
</dbReference>
<dbReference type="PRINTS" id="PR00382">
    <property type="entry name" value="LIPIDTRNSFER"/>
</dbReference>
<evidence type="ECO:0000256" key="3">
    <source>
        <dbReference type="ARBA" id="ARBA00009748"/>
    </source>
</evidence>
<accession>A0A8K0E3W0</accession>
<comment type="caution">
    <text evidence="15">The sequence shown here is derived from an EMBL/GenBank/DDBJ whole genome shotgun (WGS) entry which is preliminary data.</text>
</comment>
<name>A0A8K0E3W0_9ROSA</name>
<keyword evidence="9" id="KW-1015">Disulfide bond</keyword>
<dbReference type="Proteomes" id="UP000796880">
    <property type="component" value="Unassembled WGS sequence"/>
</dbReference>
<evidence type="ECO:0000256" key="2">
    <source>
        <dbReference type="ARBA" id="ARBA00004609"/>
    </source>
</evidence>